<dbReference type="SMART" id="SM01381">
    <property type="entry name" value="7TM_GPCR_Srsx"/>
    <property type="match status" value="1"/>
</dbReference>
<dbReference type="Proteomes" id="UP000275408">
    <property type="component" value="Unassembled WGS sequence"/>
</dbReference>
<feature type="transmembrane region" description="Helical" evidence="10">
    <location>
        <begin position="247"/>
        <end position="267"/>
    </location>
</feature>
<evidence type="ECO:0000256" key="6">
    <source>
        <dbReference type="ARBA" id="ARBA00023136"/>
    </source>
</evidence>
<keyword evidence="6 10" id="KW-0472">Membrane</keyword>
<protein>
    <recommendedName>
        <fullName evidence="11">G-protein coupled receptors family 1 profile domain-containing protein</fullName>
    </recommendedName>
</protein>
<dbReference type="STRING" id="46731.A0A3M6UN11"/>
<comment type="caution">
    <text evidence="12">The sequence shown here is derived from an EMBL/GenBank/DDBJ whole genome shotgun (WGS) entry which is preliminary data.</text>
</comment>
<keyword evidence="3 10" id="KW-0812">Transmembrane</keyword>
<feature type="region of interest" description="Disordered" evidence="9">
    <location>
        <begin position="1"/>
        <end position="24"/>
    </location>
</feature>
<keyword evidence="7" id="KW-0675">Receptor</keyword>
<evidence type="ECO:0000256" key="10">
    <source>
        <dbReference type="SAM" id="Phobius"/>
    </source>
</evidence>
<dbReference type="EMBL" id="RCHS01001127">
    <property type="protein sequence ID" value="RMX55083.1"/>
    <property type="molecule type" value="Genomic_DNA"/>
</dbReference>
<dbReference type="PANTHER" id="PTHR24249:SF372">
    <property type="entry name" value="G-PROTEIN COUPLED RECEPTORS FAMILY 1 PROFILE DOMAIN-CONTAINING PROTEIN"/>
    <property type="match status" value="1"/>
</dbReference>
<evidence type="ECO:0000259" key="11">
    <source>
        <dbReference type="PROSITE" id="PS50262"/>
    </source>
</evidence>
<feature type="domain" description="G-protein coupled receptors family 1 profile" evidence="11">
    <location>
        <begin position="52"/>
        <end position="299"/>
    </location>
</feature>
<keyword evidence="8" id="KW-0807">Transducer</keyword>
<sequence length="361" mass="41630">MERNSTLENNTRVHPVTNVSSEDDEHKDMYQGSFNLVADVPPIVLAFFIVTINTMVLLLMAKKKHLRSITNLLLCSLAVSDLLTGLVAVPMFLMCNHHIQSATCITEEMTARFISALIVCHLMAVTTDRYLAIVHPMRYSTLVTKPRCVMVILLIWLLSAVTSLLQFTWLDPIHHDPHEGESDQFRKKELIYDIAFLALYFLFPVVSMLFSYVIIIFEIIRQSRNIQRHSTPGVSARRNRNHHERKAIVIFAAMILLYVVCWLPYFGIRRFDMSEAPLILLYCILWLRYLASFLNPCMYIFGKQDFRKIAFDNFRRLSDIKLELNFTSTSKSNILKATLATSGVKSEKIKMKSFPKVNTKN</sequence>
<evidence type="ECO:0000313" key="12">
    <source>
        <dbReference type="EMBL" id="RMX55083.1"/>
    </source>
</evidence>
<keyword evidence="2" id="KW-1003">Cell membrane</keyword>
<keyword evidence="4 10" id="KW-1133">Transmembrane helix</keyword>
<reference evidence="12 13" key="1">
    <citation type="journal article" date="2018" name="Sci. Rep.">
        <title>Comparative analysis of the Pocillopora damicornis genome highlights role of immune system in coral evolution.</title>
        <authorList>
            <person name="Cunning R."/>
            <person name="Bay R.A."/>
            <person name="Gillette P."/>
            <person name="Baker A.C."/>
            <person name="Traylor-Knowles N."/>
        </authorList>
    </citation>
    <scope>NUCLEOTIDE SEQUENCE [LARGE SCALE GENOMIC DNA]</scope>
    <source>
        <strain evidence="12">RSMAS</strain>
        <tissue evidence="12">Whole animal</tissue>
    </source>
</reference>
<dbReference type="PROSITE" id="PS50262">
    <property type="entry name" value="G_PROTEIN_RECEP_F1_2"/>
    <property type="match status" value="1"/>
</dbReference>
<evidence type="ECO:0000256" key="5">
    <source>
        <dbReference type="ARBA" id="ARBA00023040"/>
    </source>
</evidence>
<evidence type="ECO:0000256" key="2">
    <source>
        <dbReference type="ARBA" id="ARBA00022475"/>
    </source>
</evidence>
<keyword evidence="5" id="KW-0297">G-protein coupled receptor</keyword>
<dbReference type="GO" id="GO:0005886">
    <property type="term" value="C:plasma membrane"/>
    <property type="evidence" value="ECO:0007669"/>
    <property type="project" value="UniProtKB-SubCell"/>
</dbReference>
<evidence type="ECO:0000256" key="8">
    <source>
        <dbReference type="ARBA" id="ARBA00023224"/>
    </source>
</evidence>
<feature type="transmembrane region" description="Helical" evidence="10">
    <location>
        <begin position="279"/>
        <end position="301"/>
    </location>
</feature>
<evidence type="ECO:0000313" key="13">
    <source>
        <dbReference type="Proteomes" id="UP000275408"/>
    </source>
</evidence>
<dbReference type="InterPro" id="IPR000276">
    <property type="entry name" value="GPCR_Rhodpsn"/>
</dbReference>
<dbReference type="InterPro" id="IPR017452">
    <property type="entry name" value="GPCR_Rhodpsn_7TM"/>
</dbReference>
<evidence type="ECO:0000256" key="3">
    <source>
        <dbReference type="ARBA" id="ARBA00022692"/>
    </source>
</evidence>
<dbReference type="PRINTS" id="PR00237">
    <property type="entry name" value="GPCRRHODOPSN"/>
</dbReference>
<name>A0A3M6UN11_POCDA</name>
<dbReference type="Gene3D" id="1.20.1070.10">
    <property type="entry name" value="Rhodopsin 7-helix transmembrane proteins"/>
    <property type="match status" value="1"/>
</dbReference>
<evidence type="ECO:0000256" key="7">
    <source>
        <dbReference type="ARBA" id="ARBA00023170"/>
    </source>
</evidence>
<dbReference type="InterPro" id="IPR050569">
    <property type="entry name" value="TAAR"/>
</dbReference>
<dbReference type="GO" id="GO:0004930">
    <property type="term" value="F:G protein-coupled receptor activity"/>
    <property type="evidence" value="ECO:0007669"/>
    <property type="project" value="UniProtKB-KW"/>
</dbReference>
<feature type="transmembrane region" description="Helical" evidence="10">
    <location>
        <begin position="40"/>
        <end position="60"/>
    </location>
</feature>
<organism evidence="12 13">
    <name type="scientific">Pocillopora damicornis</name>
    <name type="common">Cauliflower coral</name>
    <name type="synonym">Millepora damicornis</name>
    <dbReference type="NCBI Taxonomy" id="46731"/>
    <lineage>
        <taxon>Eukaryota</taxon>
        <taxon>Metazoa</taxon>
        <taxon>Cnidaria</taxon>
        <taxon>Anthozoa</taxon>
        <taxon>Hexacorallia</taxon>
        <taxon>Scleractinia</taxon>
        <taxon>Astrocoeniina</taxon>
        <taxon>Pocilloporidae</taxon>
        <taxon>Pocillopora</taxon>
    </lineage>
</organism>
<dbReference type="CDD" id="cd00637">
    <property type="entry name" value="7tm_classA_rhodopsin-like"/>
    <property type="match status" value="1"/>
</dbReference>
<dbReference type="OrthoDB" id="9709639at2759"/>
<evidence type="ECO:0000256" key="1">
    <source>
        <dbReference type="ARBA" id="ARBA00004651"/>
    </source>
</evidence>
<accession>A0A3M6UN11</accession>
<feature type="compositionally biased region" description="Polar residues" evidence="9">
    <location>
        <begin position="1"/>
        <end position="20"/>
    </location>
</feature>
<dbReference type="SUPFAM" id="SSF81321">
    <property type="entry name" value="Family A G protein-coupled receptor-like"/>
    <property type="match status" value="1"/>
</dbReference>
<evidence type="ECO:0000256" key="9">
    <source>
        <dbReference type="SAM" id="MobiDB-lite"/>
    </source>
</evidence>
<feature type="transmembrane region" description="Helical" evidence="10">
    <location>
        <begin position="190"/>
        <end position="220"/>
    </location>
</feature>
<feature type="transmembrane region" description="Helical" evidence="10">
    <location>
        <begin position="72"/>
        <end position="93"/>
    </location>
</feature>
<comment type="subcellular location">
    <subcellularLocation>
        <location evidence="1">Cell membrane</location>
        <topology evidence="1">Multi-pass membrane protein</topology>
    </subcellularLocation>
</comment>
<evidence type="ECO:0000256" key="4">
    <source>
        <dbReference type="ARBA" id="ARBA00022989"/>
    </source>
</evidence>
<dbReference type="Pfam" id="PF00001">
    <property type="entry name" value="7tm_1"/>
    <property type="match status" value="1"/>
</dbReference>
<feature type="transmembrane region" description="Helical" evidence="10">
    <location>
        <begin position="151"/>
        <end position="170"/>
    </location>
</feature>
<dbReference type="AlphaFoldDB" id="A0A3M6UN11"/>
<dbReference type="PANTHER" id="PTHR24249">
    <property type="entry name" value="HISTAMINE RECEPTOR-RELATED G-PROTEIN COUPLED RECEPTOR"/>
    <property type="match status" value="1"/>
</dbReference>
<gene>
    <name evidence="12" type="ORF">pdam_00018417</name>
</gene>
<proteinExistence type="predicted"/>
<keyword evidence="13" id="KW-1185">Reference proteome</keyword>
<feature type="transmembrane region" description="Helical" evidence="10">
    <location>
        <begin position="113"/>
        <end position="131"/>
    </location>
</feature>